<evidence type="ECO:0000256" key="3">
    <source>
        <dbReference type="ARBA" id="ARBA00023295"/>
    </source>
</evidence>
<accession>A0AA41W4F6</accession>
<evidence type="ECO:0000313" key="6">
    <source>
        <dbReference type="EMBL" id="MCM2678717.1"/>
    </source>
</evidence>
<reference evidence="6 7" key="1">
    <citation type="journal article" date="2013" name="Antonie Van Leeuwenhoek">
        <title>Echinimonas agarilytica gen. nov., sp. nov., a new gammaproteobacterium isolated from the sea urchin Strongylocentrotus intermedius.</title>
        <authorList>
            <person name="Nedashkovskaya O.I."/>
            <person name="Stenkova A.M."/>
            <person name="Zhukova N.V."/>
            <person name="Van Trappen S."/>
            <person name="Lee J.S."/>
            <person name="Kim S.B."/>
        </authorList>
    </citation>
    <scope>NUCLEOTIDE SEQUENCE [LARGE SCALE GENOMIC DNA]</scope>
    <source>
        <strain evidence="6 7">KMM 6351</strain>
    </source>
</reference>
<dbReference type="SUPFAM" id="SSF75005">
    <property type="entry name" value="Arabinanase/levansucrase/invertase"/>
    <property type="match status" value="1"/>
</dbReference>
<dbReference type="RefSeq" id="WP_251260077.1">
    <property type="nucleotide sequence ID" value="NZ_JAMQGP010000001.1"/>
</dbReference>
<feature type="chain" id="PRO_5041340101" evidence="5">
    <location>
        <begin position="27"/>
        <end position="368"/>
    </location>
</feature>
<evidence type="ECO:0000256" key="1">
    <source>
        <dbReference type="ARBA" id="ARBA00009865"/>
    </source>
</evidence>
<dbReference type="Pfam" id="PF04616">
    <property type="entry name" value="Glyco_hydro_43"/>
    <property type="match status" value="1"/>
</dbReference>
<organism evidence="6 7">
    <name type="scientific">Echinimonas agarilytica</name>
    <dbReference type="NCBI Taxonomy" id="1215918"/>
    <lineage>
        <taxon>Bacteria</taxon>
        <taxon>Pseudomonadati</taxon>
        <taxon>Pseudomonadota</taxon>
        <taxon>Gammaproteobacteria</taxon>
        <taxon>Alteromonadales</taxon>
        <taxon>Echinimonadaceae</taxon>
        <taxon>Echinimonas</taxon>
    </lineage>
</organism>
<dbReference type="Proteomes" id="UP001165393">
    <property type="component" value="Unassembled WGS sequence"/>
</dbReference>
<dbReference type="InterPro" id="IPR023296">
    <property type="entry name" value="Glyco_hydro_beta-prop_sf"/>
</dbReference>
<dbReference type="InterPro" id="IPR051795">
    <property type="entry name" value="Glycosyl_Hydrlase_43"/>
</dbReference>
<dbReference type="PANTHER" id="PTHR42812:SF14">
    <property type="entry name" value="SECRETED PROTEIN"/>
    <property type="match status" value="1"/>
</dbReference>
<evidence type="ECO:0000313" key="7">
    <source>
        <dbReference type="Proteomes" id="UP001165393"/>
    </source>
</evidence>
<comment type="caution">
    <text evidence="6">The sequence shown here is derived from an EMBL/GenBank/DDBJ whole genome shotgun (WGS) entry which is preliminary data.</text>
</comment>
<dbReference type="CDD" id="cd08986">
    <property type="entry name" value="GH43-like"/>
    <property type="match status" value="1"/>
</dbReference>
<dbReference type="EMBL" id="JAMQGP010000001">
    <property type="protein sequence ID" value="MCM2678717.1"/>
    <property type="molecule type" value="Genomic_DNA"/>
</dbReference>
<feature type="signal peptide" evidence="5">
    <location>
        <begin position="1"/>
        <end position="26"/>
    </location>
</feature>
<keyword evidence="5" id="KW-0732">Signal</keyword>
<dbReference type="AlphaFoldDB" id="A0AA41W4F6"/>
<evidence type="ECO:0000256" key="2">
    <source>
        <dbReference type="ARBA" id="ARBA00022801"/>
    </source>
</evidence>
<evidence type="ECO:0000256" key="5">
    <source>
        <dbReference type="SAM" id="SignalP"/>
    </source>
</evidence>
<keyword evidence="7" id="KW-1185">Reference proteome</keyword>
<comment type="similarity">
    <text evidence="1 4">Belongs to the glycosyl hydrolase 43 family.</text>
</comment>
<keyword evidence="2 4" id="KW-0378">Hydrolase</keyword>
<name>A0AA41W4F6_9GAMM</name>
<proteinExistence type="inferred from homology"/>
<dbReference type="InterPro" id="IPR006710">
    <property type="entry name" value="Glyco_hydro_43"/>
</dbReference>
<dbReference type="GO" id="GO:0004553">
    <property type="term" value="F:hydrolase activity, hydrolyzing O-glycosyl compounds"/>
    <property type="evidence" value="ECO:0007669"/>
    <property type="project" value="InterPro"/>
</dbReference>
<protein>
    <submittedName>
        <fullName evidence="6">Family 43 glycosylhydrolase</fullName>
    </submittedName>
</protein>
<gene>
    <name evidence="6" type="ORF">NAF29_03395</name>
</gene>
<dbReference type="PANTHER" id="PTHR42812">
    <property type="entry name" value="BETA-XYLOSIDASE"/>
    <property type="match status" value="1"/>
</dbReference>
<dbReference type="Gene3D" id="2.115.10.20">
    <property type="entry name" value="Glycosyl hydrolase domain, family 43"/>
    <property type="match status" value="1"/>
</dbReference>
<dbReference type="GO" id="GO:0005975">
    <property type="term" value="P:carbohydrate metabolic process"/>
    <property type="evidence" value="ECO:0007669"/>
    <property type="project" value="InterPro"/>
</dbReference>
<sequence>MSIKNTIKNWVLCSALLAALPITVTAGNKAEIGVVKDFKVTSQLASRDQAVRMFEGEFFRDPYIYLGPDDYYYLTGTRRHHLSGGSKKDWTSEGVELWRSKDLSSWELLAVPRRLGDLSWVDGLKAHSDEVGKGNARVWAPEIHFINDKWVIVHTTSVRKAMLYVADKAEGPYVETELSTTIDHKHDPSFFHDDDGKVYLTHRVDTVVEMTPDFNELTDNEFKVKPANRKMGHEGLYLTKVNDRYVIFGTAWSTDKIGRGSYNMYYATATDIRGPYSDRRYMGRFLGHGTPFQDREGQWWTTAFQNGKTMDFNTITKAKGLEKKKYTVFKDGIYLVPLELTVKSDGDVFFTPLDSRLVQPGPEEVQKF</sequence>
<keyword evidence="3 4" id="KW-0326">Glycosidase</keyword>
<evidence type="ECO:0000256" key="4">
    <source>
        <dbReference type="RuleBase" id="RU361187"/>
    </source>
</evidence>